<dbReference type="HOGENOM" id="CLU_112468_0_0_4"/>
<dbReference type="STRING" id="543728.Vapar_0537"/>
<reference evidence="2" key="1">
    <citation type="submission" date="2009-06" db="EMBL/GenBank/DDBJ databases">
        <title>Complete sequence of chromosome 1 of Variovorax paradoxus S110.</title>
        <authorList>
            <consortium name="US DOE Joint Genome Institute"/>
            <person name="Lucas S."/>
            <person name="Copeland A."/>
            <person name="Lapidus A."/>
            <person name="Glavina del Rio T."/>
            <person name="Tice H."/>
            <person name="Bruce D."/>
            <person name="Goodwin L."/>
            <person name="Pitluck S."/>
            <person name="Chertkov O."/>
            <person name="Brettin T."/>
            <person name="Detter J.C."/>
            <person name="Han C."/>
            <person name="Larimer F."/>
            <person name="Land M."/>
            <person name="Hauser L."/>
            <person name="Kyrpides N."/>
            <person name="Ovchinnikova G."/>
            <person name="Orwin P."/>
            <person name="Leadbetter J.R."/>
            <person name="Spain J.C."/>
            <person name="Han J.I."/>
        </authorList>
    </citation>
    <scope>NUCLEOTIDE SEQUENCE</scope>
    <source>
        <strain evidence="2">S110</strain>
    </source>
</reference>
<organism evidence="2">
    <name type="scientific">Variovorax paradoxus (strain S110)</name>
    <dbReference type="NCBI Taxonomy" id="543728"/>
    <lineage>
        <taxon>Bacteria</taxon>
        <taxon>Pseudomonadati</taxon>
        <taxon>Pseudomonadota</taxon>
        <taxon>Betaproteobacteria</taxon>
        <taxon>Burkholderiales</taxon>
        <taxon>Comamonadaceae</taxon>
        <taxon>Variovorax</taxon>
    </lineage>
</organism>
<proteinExistence type="predicted"/>
<evidence type="ECO:0000313" key="2">
    <source>
        <dbReference type="EMBL" id="ACS17200.1"/>
    </source>
</evidence>
<accession>C5CKA2</accession>
<gene>
    <name evidence="2" type="ordered locus">Vapar_0537</name>
</gene>
<sequence length="160" mass="16572">MSGRDLIEAQLQVATATMTWNAVATGELVAITDEGCTPLVVFPGQPGTAAVRARSVVDLHGVHIGRQVVLMFEAADPARPVVMGVLRSGDGSPLPAMPPQVDVEADGSRIAVSAKEQLVLRCGKASITLTKAGKVLIQGSYVSSRSTGVNRIKGGSVQLN</sequence>
<dbReference type="EMBL" id="CP001635">
    <property type="protein sequence ID" value="ACS17200.1"/>
    <property type="molecule type" value="Genomic_DNA"/>
</dbReference>
<feature type="domain" description="DUF6484" evidence="1">
    <location>
        <begin position="25"/>
        <end position="86"/>
    </location>
</feature>
<dbReference type="OrthoDB" id="3078443at2"/>
<dbReference type="Pfam" id="PF20093">
    <property type="entry name" value="DUF6484"/>
    <property type="match status" value="1"/>
</dbReference>
<dbReference type="eggNOG" id="ENOG5032SEB">
    <property type="taxonomic scope" value="Bacteria"/>
</dbReference>
<name>C5CKA2_VARPS</name>
<protein>
    <recommendedName>
        <fullName evidence="1">DUF6484 domain-containing protein</fullName>
    </recommendedName>
</protein>
<dbReference type="KEGG" id="vap:Vapar_0537"/>
<dbReference type="AlphaFoldDB" id="C5CKA2"/>
<dbReference type="InterPro" id="IPR045506">
    <property type="entry name" value="DUF6484"/>
</dbReference>
<evidence type="ECO:0000259" key="1">
    <source>
        <dbReference type="Pfam" id="PF20093"/>
    </source>
</evidence>